<dbReference type="InterPro" id="IPR051884">
    <property type="entry name" value="Bis(5'-adenosyl)-TPase_reg"/>
</dbReference>
<feature type="domain" description="HIT" evidence="14">
    <location>
        <begin position="4"/>
        <end position="116"/>
    </location>
</feature>
<evidence type="ECO:0000256" key="8">
    <source>
        <dbReference type="ARBA" id="ARBA00047780"/>
    </source>
</evidence>
<dbReference type="EC" id="3.6.1.29" evidence="3 13"/>
<evidence type="ECO:0000313" key="16">
    <source>
        <dbReference type="Proteomes" id="UP000000598"/>
    </source>
</evidence>
<dbReference type="KEGG" id="kla:KLLA0_C10142g"/>
<dbReference type="FunCoup" id="Q6CTT8">
    <property type="interactions" value="182"/>
</dbReference>
<dbReference type="eggNOG" id="KOG3379">
    <property type="taxonomic scope" value="Eukaryota"/>
</dbReference>
<dbReference type="FunFam" id="3.30.428.10:FF:000011">
    <property type="entry name" value="Fragile histidine triad"/>
    <property type="match status" value="1"/>
</dbReference>
<dbReference type="Gene3D" id="3.30.428.10">
    <property type="entry name" value="HIT-like"/>
    <property type="match status" value="1"/>
</dbReference>
<dbReference type="InterPro" id="IPR011146">
    <property type="entry name" value="HIT-like"/>
</dbReference>
<evidence type="ECO:0000256" key="11">
    <source>
        <dbReference type="PIRSR" id="PIRSR639383-3"/>
    </source>
</evidence>
<dbReference type="PROSITE" id="PS51084">
    <property type="entry name" value="HIT_2"/>
    <property type="match status" value="1"/>
</dbReference>
<dbReference type="EMBL" id="CR382123">
    <property type="protein sequence ID" value="CAH01502.1"/>
    <property type="molecule type" value="Genomic_DNA"/>
</dbReference>
<evidence type="ECO:0000256" key="5">
    <source>
        <dbReference type="ARBA" id="ARBA00022741"/>
    </source>
</evidence>
<feature type="binding site" evidence="10">
    <location>
        <position position="29"/>
    </location>
    <ligand>
        <name>substrate</name>
    </ligand>
</feature>
<organism evidence="15 16">
    <name type="scientific">Kluyveromyces lactis (strain ATCC 8585 / CBS 2359 / DSM 70799 / NBRC 1267 / NRRL Y-1140 / WM37)</name>
    <name type="common">Yeast</name>
    <name type="synonym">Candida sphaerica</name>
    <dbReference type="NCBI Taxonomy" id="284590"/>
    <lineage>
        <taxon>Eukaryota</taxon>
        <taxon>Fungi</taxon>
        <taxon>Dikarya</taxon>
        <taxon>Ascomycota</taxon>
        <taxon>Saccharomycotina</taxon>
        <taxon>Saccharomycetes</taxon>
        <taxon>Saccharomycetales</taxon>
        <taxon>Saccharomycetaceae</taxon>
        <taxon>Kluyveromyces</taxon>
    </lineage>
</organism>
<name>Q6CTT8_KLULA</name>
<evidence type="ECO:0000256" key="1">
    <source>
        <dbReference type="ARBA" id="ARBA00001936"/>
    </source>
</evidence>
<evidence type="ECO:0000256" key="3">
    <source>
        <dbReference type="ARBA" id="ARBA00012377"/>
    </source>
</evidence>
<feature type="binding site" evidence="10">
    <location>
        <position position="101"/>
    </location>
    <ligand>
        <name>substrate</name>
    </ligand>
</feature>
<dbReference type="GO" id="GO:0000166">
    <property type="term" value="F:nucleotide binding"/>
    <property type="evidence" value="ECO:0007669"/>
    <property type="project" value="UniProtKB-KW"/>
</dbReference>
<dbReference type="AlphaFoldDB" id="Q6CTT8"/>
<evidence type="ECO:0000256" key="13">
    <source>
        <dbReference type="RuleBase" id="RU366076"/>
    </source>
</evidence>
<evidence type="ECO:0000256" key="9">
    <source>
        <dbReference type="PIRSR" id="PIRSR639383-1"/>
    </source>
</evidence>
<dbReference type="STRING" id="284590.Q6CTT8"/>
<evidence type="ECO:0000313" key="15">
    <source>
        <dbReference type="EMBL" id="CAH01502.1"/>
    </source>
</evidence>
<evidence type="ECO:0000256" key="12">
    <source>
        <dbReference type="PROSITE-ProRule" id="PRU00464"/>
    </source>
</evidence>
<sequence>MTAGSIFFSKFVVTKQVFYKTKYSYALVNLKPLFPGHVLVVPLRTECLSLSDLTPEENKDYFATLQVVHQFISDEFHADSVNVAIQDGPEAGQTVPHLHTHIIPRHKVNNIGDKVYDKLDAWTFEEQLAKWNERRSDYASADTSIIKRELIVPDVQREPRSMDEMSAEAHALSQKLNLFLEQNPKLKEYY</sequence>
<dbReference type="PaxDb" id="284590-Q6CTT8"/>
<dbReference type="InterPro" id="IPR039383">
    <property type="entry name" value="FHIT"/>
</dbReference>
<dbReference type="HOGENOM" id="CLU_056776_7_2_1"/>
<feature type="short sequence motif" description="Histidine triad motif" evidence="12">
    <location>
        <begin position="97"/>
        <end position="101"/>
    </location>
</feature>
<dbReference type="InterPro" id="IPR019808">
    <property type="entry name" value="Histidine_triad_CS"/>
</dbReference>
<evidence type="ECO:0000256" key="2">
    <source>
        <dbReference type="ARBA" id="ARBA00011738"/>
    </source>
</evidence>
<dbReference type="PANTHER" id="PTHR46243">
    <property type="entry name" value="BIS(5'-ADENOSYL)-TRIPHOSPHATASE"/>
    <property type="match status" value="1"/>
</dbReference>
<feature type="active site" description="Tele-AMP-histidine intermediate" evidence="9">
    <location>
        <position position="99"/>
    </location>
</feature>
<keyword evidence="6 13" id="KW-0378">Hydrolase</keyword>
<comment type="subunit">
    <text evidence="2">Homodimer.</text>
</comment>
<reference evidence="15 16" key="1">
    <citation type="journal article" date="2004" name="Nature">
        <title>Genome evolution in yeasts.</title>
        <authorList>
            <consortium name="Genolevures"/>
            <person name="Dujon B."/>
            <person name="Sherman D."/>
            <person name="Fischer G."/>
            <person name="Durrens P."/>
            <person name="Casaregola S."/>
            <person name="Lafontaine I."/>
            <person name="de Montigny J."/>
            <person name="Marck C."/>
            <person name="Neuveglise C."/>
            <person name="Talla E."/>
            <person name="Goffard N."/>
            <person name="Frangeul L."/>
            <person name="Aigle M."/>
            <person name="Anthouard V."/>
            <person name="Babour A."/>
            <person name="Barbe V."/>
            <person name="Barnay S."/>
            <person name="Blanchin S."/>
            <person name="Beckerich J.M."/>
            <person name="Beyne E."/>
            <person name="Bleykasten C."/>
            <person name="Boisrame A."/>
            <person name="Boyer J."/>
            <person name="Cattolico L."/>
            <person name="Confanioleri F."/>
            <person name="de Daruvar A."/>
            <person name="Despons L."/>
            <person name="Fabre E."/>
            <person name="Fairhead C."/>
            <person name="Ferry-Dumazet H."/>
            <person name="Groppi A."/>
            <person name="Hantraye F."/>
            <person name="Hennequin C."/>
            <person name="Jauniaux N."/>
            <person name="Joyet P."/>
            <person name="Kachouri R."/>
            <person name="Kerrest A."/>
            <person name="Koszul R."/>
            <person name="Lemaire M."/>
            <person name="Lesur I."/>
            <person name="Ma L."/>
            <person name="Muller H."/>
            <person name="Nicaud J.M."/>
            <person name="Nikolski M."/>
            <person name="Oztas S."/>
            <person name="Ozier-Kalogeropoulos O."/>
            <person name="Pellenz S."/>
            <person name="Potier S."/>
            <person name="Richard G.F."/>
            <person name="Straub M.L."/>
            <person name="Suleau A."/>
            <person name="Swennene D."/>
            <person name="Tekaia F."/>
            <person name="Wesolowski-Louvel M."/>
            <person name="Westhof E."/>
            <person name="Wirth B."/>
            <person name="Zeniou-Meyer M."/>
            <person name="Zivanovic I."/>
            <person name="Bolotin-Fukuhara M."/>
            <person name="Thierry A."/>
            <person name="Bouchier C."/>
            <person name="Caudron B."/>
            <person name="Scarpelli C."/>
            <person name="Gaillardin C."/>
            <person name="Weissenbach J."/>
            <person name="Wincker P."/>
            <person name="Souciet J.L."/>
        </authorList>
    </citation>
    <scope>NUCLEOTIDE SEQUENCE [LARGE SCALE GENOMIC DNA]</scope>
    <source>
        <strain evidence="16">ATCC 8585 / CBS 2359 / DSM 70799 / NBRC 1267 / NRRL Y-1140 / WM37</strain>
    </source>
</reference>
<feature type="site" description="Important for induction of apoptosis" evidence="11">
    <location>
        <position position="116"/>
    </location>
</feature>
<feature type="binding site" evidence="10">
    <location>
        <begin position="92"/>
        <end position="95"/>
    </location>
    <ligand>
        <name>substrate</name>
    </ligand>
</feature>
<dbReference type="InterPro" id="IPR036265">
    <property type="entry name" value="HIT-like_sf"/>
</dbReference>
<evidence type="ECO:0000256" key="7">
    <source>
        <dbReference type="ARBA" id="ARBA00025241"/>
    </source>
</evidence>
<evidence type="ECO:0000259" key="14">
    <source>
        <dbReference type="PROSITE" id="PS51084"/>
    </source>
</evidence>
<comment type="function">
    <text evidence="7">Cleaves A-5'-PPP-5'A to yield AMP and ADP. Can cleave all dinucleoside polyphosphates, provided the phosphate chain contains at least 3 phosphates and that 1 of the 2 bases composing the nucleotide is a purine. Is most effective on dinucleoside triphosphates. Negatively regulates intracellular dinucleoside polyphosphate levels, which elevate following heat shock.</text>
</comment>
<gene>
    <name evidence="15" type="ORF">KLLA0_C10142g</name>
</gene>
<dbReference type="GO" id="GO:0047710">
    <property type="term" value="F:bis(5'-adenosyl)-triphosphatase activity"/>
    <property type="evidence" value="ECO:0007669"/>
    <property type="project" value="UniProtKB-UniRule"/>
</dbReference>
<dbReference type="Proteomes" id="UP000000598">
    <property type="component" value="Chromosome C"/>
</dbReference>
<dbReference type="PANTHER" id="PTHR46243:SF1">
    <property type="entry name" value="BIS(5'-ADENOSYL)-TRIPHOSPHATASE"/>
    <property type="match status" value="1"/>
</dbReference>
<dbReference type="OMA" id="QVVHQFI"/>
<proteinExistence type="predicted"/>
<comment type="cofactor">
    <cofactor evidence="1 13">
        <name>Mn(2+)</name>
        <dbReference type="ChEBI" id="CHEBI:29035"/>
    </cofactor>
</comment>
<dbReference type="InParanoid" id="Q6CTT8"/>
<accession>Q6CTT8</accession>
<dbReference type="SUPFAM" id="SSF54197">
    <property type="entry name" value="HIT-like"/>
    <property type="match status" value="1"/>
</dbReference>
<keyword evidence="5 13" id="KW-0547">Nucleotide-binding</keyword>
<dbReference type="PROSITE" id="PS00892">
    <property type="entry name" value="HIT_1"/>
    <property type="match status" value="1"/>
</dbReference>
<evidence type="ECO:0000256" key="4">
    <source>
        <dbReference type="ARBA" id="ARBA00014605"/>
    </source>
</evidence>
<dbReference type="CDD" id="cd01275">
    <property type="entry name" value="FHIT"/>
    <property type="match status" value="1"/>
</dbReference>
<comment type="catalytic activity">
    <reaction evidence="8 13">
        <text>P(1),P(3)-bis(5'-adenosyl) triphosphate + H2O = AMP + ADP + 2 H(+)</text>
        <dbReference type="Rhea" id="RHEA:13893"/>
        <dbReference type="ChEBI" id="CHEBI:15377"/>
        <dbReference type="ChEBI" id="CHEBI:15378"/>
        <dbReference type="ChEBI" id="CHEBI:58529"/>
        <dbReference type="ChEBI" id="CHEBI:456215"/>
        <dbReference type="ChEBI" id="CHEBI:456216"/>
        <dbReference type="EC" id="3.6.1.29"/>
    </reaction>
</comment>
<feature type="binding site" evidence="10">
    <location>
        <position position="86"/>
    </location>
    <ligand>
        <name>substrate</name>
    </ligand>
</feature>
<evidence type="ECO:0000256" key="6">
    <source>
        <dbReference type="ARBA" id="ARBA00022801"/>
    </source>
</evidence>
<dbReference type="Pfam" id="PF01230">
    <property type="entry name" value="HIT"/>
    <property type="match status" value="1"/>
</dbReference>
<protein>
    <recommendedName>
        <fullName evidence="4 13">Bis(5'-adenosyl)-triphosphatase</fullName>
        <ecNumber evidence="3 13">3.6.1.29</ecNumber>
    </recommendedName>
</protein>
<keyword evidence="16" id="KW-1185">Reference proteome</keyword>
<evidence type="ECO:0000256" key="10">
    <source>
        <dbReference type="PIRSR" id="PIRSR639383-2"/>
    </source>
</evidence>